<protein>
    <submittedName>
        <fullName evidence="1">DNA alkylation repair protein</fullName>
    </submittedName>
</protein>
<keyword evidence="2" id="KW-1185">Reference proteome</keyword>
<organism evidence="1 2">
    <name type="scientific">Arthrobacter sedimenti</name>
    <dbReference type="NCBI Taxonomy" id="2694931"/>
    <lineage>
        <taxon>Bacteria</taxon>
        <taxon>Bacillati</taxon>
        <taxon>Actinomycetota</taxon>
        <taxon>Actinomycetes</taxon>
        <taxon>Micrococcales</taxon>
        <taxon>Micrococcaceae</taxon>
        <taxon>Arthrobacter</taxon>
    </lineage>
</organism>
<accession>A0ABV8WL41</accession>
<sequence length="176" mass="19362">MTGPAEVVSAAVEFVDRTLQNEGAWYRADDVGNRLGWALDSYGSSIGAVRGTVRDTLRKFKDLDHDATVMLASALWGQPRPGSRPVFERRLAAVVLLQSRVRLLRHSDLTRLEGFLRSAQAADLTQPLLADVLVPLLSGLGERERHRAGVVLARWRDDPDPQLQEAAAALDNDLTL</sequence>
<dbReference type="EMBL" id="JBHSDQ010000003">
    <property type="protein sequence ID" value="MFC4396183.1"/>
    <property type="molecule type" value="Genomic_DNA"/>
</dbReference>
<dbReference type="RefSeq" id="WP_376977072.1">
    <property type="nucleotide sequence ID" value="NZ_JBHSDQ010000003.1"/>
</dbReference>
<evidence type="ECO:0000313" key="2">
    <source>
        <dbReference type="Proteomes" id="UP001595778"/>
    </source>
</evidence>
<dbReference type="Gene3D" id="1.25.10.90">
    <property type="match status" value="1"/>
</dbReference>
<name>A0ABV8WL41_9MICC</name>
<gene>
    <name evidence="1" type="ORF">ACFO0G_08805</name>
</gene>
<comment type="caution">
    <text evidence="1">The sequence shown here is derived from an EMBL/GenBank/DDBJ whole genome shotgun (WGS) entry which is preliminary data.</text>
</comment>
<dbReference type="InterPro" id="IPR016024">
    <property type="entry name" value="ARM-type_fold"/>
</dbReference>
<dbReference type="Proteomes" id="UP001595778">
    <property type="component" value="Unassembled WGS sequence"/>
</dbReference>
<dbReference type="SUPFAM" id="SSF48371">
    <property type="entry name" value="ARM repeat"/>
    <property type="match status" value="1"/>
</dbReference>
<reference evidence="2" key="1">
    <citation type="journal article" date="2019" name="Int. J. Syst. Evol. Microbiol.">
        <title>The Global Catalogue of Microorganisms (GCM) 10K type strain sequencing project: providing services to taxonomists for standard genome sequencing and annotation.</title>
        <authorList>
            <consortium name="The Broad Institute Genomics Platform"/>
            <consortium name="The Broad Institute Genome Sequencing Center for Infectious Disease"/>
            <person name="Wu L."/>
            <person name="Ma J."/>
        </authorList>
    </citation>
    <scope>NUCLEOTIDE SEQUENCE [LARGE SCALE GENOMIC DNA]</scope>
    <source>
        <strain evidence="2">PJ61</strain>
    </source>
</reference>
<evidence type="ECO:0000313" key="1">
    <source>
        <dbReference type="EMBL" id="MFC4396183.1"/>
    </source>
</evidence>
<proteinExistence type="predicted"/>